<name>A0ACC2D0G2_DIPCM</name>
<protein>
    <submittedName>
        <fullName evidence="1">Uncharacterized protein</fullName>
    </submittedName>
</protein>
<keyword evidence="2" id="KW-1185">Reference proteome</keyword>
<sequence length="443" mass="49607">MIWRLDSRCGHCKRLAPEYEKAAEELKSNDPPIILAKVDADEETNKPLAAEYGVSGFPTLKIIENKGENVRDYKGPREAAGIVAFLKKQTGPASEELTSVDQVASLLEENDVVIVGVFEHYESEEFFNFTKAAEPLRSDYAFVHTSDVSLLPIKIVTLVGPAVRLFKTFDEGFNDIKDFSVEALTEFYNEASFRLVTELNLESAKAAQLDKFFNSPESKVFLFANLSDSDANEYKEAFKKLANFGKGKGLRFMIANAEDVENALQHFGIDKEGLPAIIVQDTNNKKFVLDNAKPSELEAWLQSYLDGKLEERVKSDPIPETNDKPVKVIVTKSLNDFITSGKNVLLEFYAPWCGHCKALEPTYEEVAVHFQDDHNIIVAKMDATTNDVPSALFDVRGFPTIYLHSATGVATIYDGERSKDELIKFVNRHRSPAQEVETVKDEL</sequence>
<dbReference type="EMBL" id="CM055099">
    <property type="protein sequence ID" value="KAJ7547798.1"/>
    <property type="molecule type" value="Genomic_DNA"/>
</dbReference>
<comment type="caution">
    <text evidence="1">The sequence shown here is derived from an EMBL/GenBank/DDBJ whole genome shotgun (WGS) entry which is preliminary data.</text>
</comment>
<organism evidence="1 2">
    <name type="scientific">Diphasiastrum complanatum</name>
    <name type="common">Issler's clubmoss</name>
    <name type="synonym">Lycopodium complanatum</name>
    <dbReference type="NCBI Taxonomy" id="34168"/>
    <lineage>
        <taxon>Eukaryota</taxon>
        <taxon>Viridiplantae</taxon>
        <taxon>Streptophyta</taxon>
        <taxon>Embryophyta</taxon>
        <taxon>Tracheophyta</taxon>
        <taxon>Lycopodiopsida</taxon>
        <taxon>Lycopodiales</taxon>
        <taxon>Lycopodiaceae</taxon>
        <taxon>Lycopodioideae</taxon>
        <taxon>Diphasiastrum</taxon>
    </lineage>
</organism>
<reference evidence="2" key="1">
    <citation type="journal article" date="2024" name="Proc. Natl. Acad. Sci. U.S.A.">
        <title>Extraordinary preservation of gene collinearity over three hundred million years revealed in homosporous lycophytes.</title>
        <authorList>
            <person name="Li C."/>
            <person name="Wickell D."/>
            <person name="Kuo L.Y."/>
            <person name="Chen X."/>
            <person name="Nie B."/>
            <person name="Liao X."/>
            <person name="Peng D."/>
            <person name="Ji J."/>
            <person name="Jenkins J."/>
            <person name="Williams M."/>
            <person name="Shu S."/>
            <person name="Plott C."/>
            <person name="Barry K."/>
            <person name="Rajasekar S."/>
            <person name="Grimwood J."/>
            <person name="Han X."/>
            <person name="Sun S."/>
            <person name="Hou Z."/>
            <person name="He W."/>
            <person name="Dai G."/>
            <person name="Sun C."/>
            <person name="Schmutz J."/>
            <person name="Leebens-Mack J.H."/>
            <person name="Li F.W."/>
            <person name="Wang L."/>
        </authorList>
    </citation>
    <scope>NUCLEOTIDE SEQUENCE [LARGE SCALE GENOMIC DNA]</scope>
    <source>
        <strain evidence="2">cv. PW_Plant_1</strain>
    </source>
</reference>
<evidence type="ECO:0000313" key="2">
    <source>
        <dbReference type="Proteomes" id="UP001162992"/>
    </source>
</evidence>
<gene>
    <name evidence="1" type="ORF">O6H91_08G104900</name>
</gene>
<accession>A0ACC2D0G2</accession>
<proteinExistence type="predicted"/>
<evidence type="ECO:0000313" key="1">
    <source>
        <dbReference type="EMBL" id="KAJ7547798.1"/>
    </source>
</evidence>
<dbReference type="Proteomes" id="UP001162992">
    <property type="component" value="Chromosome 8"/>
</dbReference>